<gene>
    <name evidence="2" type="ORF">DERF_010408</name>
</gene>
<reference evidence="2" key="2">
    <citation type="journal article" date="2022" name="Res Sq">
        <title>Comparative Genomics Reveals Insights into the Divergent Evolution of Astigmatic Mites and Household Pest Adaptations.</title>
        <authorList>
            <person name="Xiong Q."/>
            <person name="Wan A.T.-Y."/>
            <person name="Liu X.-Y."/>
            <person name="Fung C.S.-H."/>
            <person name="Xiao X."/>
            <person name="Malainual N."/>
            <person name="Hou J."/>
            <person name="Wang L."/>
            <person name="Wang M."/>
            <person name="Yang K."/>
            <person name="Cui Y."/>
            <person name="Leung E."/>
            <person name="Nong W."/>
            <person name="Shin S.-K."/>
            <person name="Au S."/>
            <person name="Jeong K.Y."/>
            <person name="Chew F.T."/>
            <person name="Hui J."/>
            <person name="Leung T.F."/>
            <person name="Tungtrongchitr A."/>
            <person name="Zhong N."/>
            <person name="Liu Z."/>
            <person name="Tsui S."/>
        </authorList>
    </citation>
    <scope>NUCLEOTIDE SEQUENCE</scope>
    <source>
        <strain evidence="2">Derf</strain>
        <tissue evidence="2">Whole organism</tissue>
    </source>
</reference>
<dbReference type="AlphaFoldDB" id="A0A922L4Z8"/>
<keyword evidence="1" id="KW-0812">Transmembrane</keyword>
<sequence>MATQVGHSAWSCKVDKSKADHAAGHFGHNNINNHIILTINDYDHHYHHIGLKFEIRQTQQSISTATNSQHRSRSLEAFLDDCFIIDQNHVFWVSIYLLLGRSSYYQNQSFIQLLSSSSFHLYFLYIFAYYRLLGY</sequence>
<accession>A0A922L4Z8</accession>
<evidence type="ECO:0000256" key="1">
    <source>
        <dbReference type="SAM" id="Phobius"/>
    </source>
</evidence>
<reference evidence="2" key="1">
    <citation type="submission" date="2013-05" db="EMBL/GenBank/DDBJ databases">
        <authorList>
            <person name="Yim A.K.Y."/>
            <person name="Chan T.F."/>
            <person name="Ji K.M."/>
            <person name="Liu X.Y."/>
            <person name="Zhou J.W."/>
            <person name="Li R.Q."/>
            <person name="Yang K.Y."/>
            <person name="Li J."/>
            <person name="Li M."/>
            <person name="Law P.T.W."/>
            <person name="Wu Y.L."/>
            <person name="Cai Z.L."/>
            <person name="Qin H."/>
            <person name="Bao Y."/>
            <person name="Leung R.K.K."/>
            <person name="Ng P.K.S."/>
            <person name="Zou J."/>
            <person name="Zhong X.J."/>
            <person name="Ran P.X."/>
            <person name="Zhong N.S."/>
            <person name="Liu Z.G."/>
            <person name="Tsui S.K.W."/>
        </authorList>
    </citation>
    <scope>NUCLEOTIDE SEQUENCE</scope>
    <source>
        <strain evidence="2">Derf</strain>
        <tissue evidence="2">Whole organism</tissue>
    </source>
</reference>
<keyword evidence="1" id="KW-1133">Transmembrane helix</keyword>
<name>A0A922L4Z8_DERFA</name>
<proteinExistence type="predicted"/>
<comment type="caution">
    <text evidence="2">The sequence shown here is derived from an EMBL/GenBank/DDBJ whole genome shotgun (WGS) entry which is preliminary data.</text>
</comment>
<dbReference type="Proteomes" id="UP000790347">
    <property type="component" value="Unassembled WGS sequence"/>
</dbReference>
<keyword evidence="3" id="KW-1185">Reference proteome</keyword>
<keyword evidence="1" id="KW-0472">Membrane</keyword>
<organism evidence="2 3">
    <name type="scientific">Dermatophagoides farinae</name>
    <name type="common">American house dust mite</name>
    <dbReference type="NCBI Taxonomy" id="6954"/>
    <lineage>
        <taxon>Eukaryota</taxon>
        <taxon>Metazoa</taxon>
        <taxon>Ecdysozoa</taxon>
        <taxon>Arthropoda</taxon>
        <taxon>Chelicerata</taxon>
        <taxon>Arachnida</taxon>
        <taxon>Acari</taxon>
        <taxon>Acariformes</taxon>
        <taxon>Sarcoptiformes</taxon>
        <taxon>Astigmata</taxon>
        <taxon>Psoroptidia</taxon>
        <taxon>Analgoidea</taxon>
        <taxon>Pyroglyphidae</taxon>
        <taxon>Dermatophagoidinae</taxon>
        <taxon>Dermatophagoides</taxon>
    </lineage>
</organism>
<feature type="transmembrane region" description="Helical" evidence="1">
    <location>
        <begin position="110"/>
        <end position="130"/>
    </location>
</feature>
<evidence type="ECO:0000313" key="3">
    <source>
        <dbReference type="Proteomes" id="UP000790347"/>
    </source>
</evidence>
<protein>
    <submittedName>
        <fullName evidence="2">Uncharacterized protein</fullName>
    </submittedName>
</protein>
<dbReference type="EMBL" id="ASGP02000004">
    <property type="protein sequence ID" value="KAH9511990.1"/>
    <property type="molecule type" value="Genomic_DNA"/>
</dbReference>
<evidence type="ECO:0000313" key="2">
    <source>
        <dbReference type="EMBL" id="KAH9511990.1"/>
    </source>
</evidence>